<feature type="transmembrane region" description="Helical" evidence="7">
    <location>
        <begin position="121"/>
        <end position="142"/>
    </location>
</feature>
<keyword evidence="5 7" id="KW-1133">Transmembrane helix</keyword>
<evidence type="ECO:0000256" key="4">
    <source>
        <dbReference type="ARBA" id="ARBA00022692"/>
    </source>
</evidence>
<organism evidence="9 12">
    <name type="scientific">Natrarchaeobaculum sulfurireducens</name>
    <dbReference type="NCBI Taxonomy" id="2044521"/>
    <lineage>
        <taxon>Archaea</taxon>
        <taxon>Methanobacteriati</taxon>
        <taxon>Methanobacteriota</taxon>
        <taxon>Stenosarchaea group</taxon>
        <taxon>Halobacteria</taxon>
        <taxon>Halobacteriales</taxon>
        <taxon>Natrialbaceae</taxon>
        <taxon>Natrarchaeobaculum</taxon>
    </lineage>
</organism>
<sequence>MSIDTPSTIDRVTESLEQPTTDRTQLLAHATLVVSVVLMALPILIAALVSTQQQGLIGGFSDLAPGGHAIENYRTVMTDYNFGVYLLNSFIMSIVIVVGKLVISLLAALAIVYYRFPFKNLMFMLILFTLMLPVPVRFVPLFNIVTDLGWYNSMLALTIPYLASATTVFLLRQHFLSIPESIVDQAKLDGIGPLKFLVYVLIPMSKGMLAGVSVIMFIYAWNQYLWPLIIVDSQAQQVTQVGITLLQGDVQGGELQWSIVMAGAILTLVPPLLALLAFRKPLLETFAVQQK</sequence>
<evidence type="ECO:0000259" key="8">
    <source>
        <dbReference type="PROSITE" id="PS50928"/>
    </source>
</evidence>
<comment type="subcellular location">
    <subcellularLocation>
        <location evidence="1 7">Cell membrane</location>
        <topology evidence="1 7">Multi-pass membrane protein</topology>
    </subcellularLocation>
</comment>
<keyword evidence="4 7" id="KW-0812">Transmembrane</keyword>
<comment type="similarity">
    <text evidence="7">Belongs to the binding-protein-dependent transport system permease family.</text>
</comment>
<accession>A0A346PL66</accession>
<dbReference type="Proteomes" id="UP000258707">
    <property type="component" value="Chromosome"/>
</dbReference>
<accession>A0A346PAN9</accession>
<dbReference type="EMBL" id="CP027033">
    <property type="protein sequence ID" value="AXR80261.1"/>
    <property type="molecule type" value="Genomic_DNA"/>
</dbReference>
<dbReference type="PANTHER" id="PTHR43744:SF8">
    <property type="entry name" value="SN-GLYCEROL-3-PHOSPHATE TRANSPORT SYSTEM PERMEASE PROTEIN UGPE"/>
    <property type="match status" value="1"/>
</dbReference>
<evidence type="ECO:0000256" key="7">
    <source>
        <dbReference type="RuleBase" id="RU363032"/>
    </source>
</evidence>
<dbReference type="EMBL" id="CP024047">
    <property type="protein sequence ID" value="AXR76584.1"/>
    <property type="molecule type" value="Genomic_DNA"/>
</dbReference>
<evidence type="ECO:0000256" key="2">
    <source>
        <dbReference type="ARBA" id="ARBA00022448"/>
    </source>
</evidence>
<dbReference type="Pfam" id="PF00528">
    <property type="entry name" value="BPD_transp_1"/>
    <property type="match status" value="1"/>
</dbReference>
<dbReference type="Proteomes" id="UP000258613">
    <property type="component" value="Chromosome"/>
</dbReference>
<dbReference type="PROSITE" id="PS50928">
    <property type="entry name" value="ABC_TM1"/>
    <property type="match status" value="1"/>
</dbReference>
<dbReference type="SUPFAM" id="SSF161098">
    <property type="entry name" value="MetI-like"/>
    <property type="match status" value="1"/>
</dbReference>
<protein>
    <submittedName>
        <fullName evidence="9">ABC-type sugar transport system, permease component</fullName>
    </submittedName>
    <submittedName>
        <fullName evidence="10">Glycerol-3-phosphate ABC transporter, permease protein UgpE</fullName>
    </submittedName>
</protein>
<keyword evidence="9" id="KW-0762">Sugar transport</keyword>
<dbReference type="InterPro" id="IPR035906">
    <property type="entry name" value="MetI-like_sf"/>
</dbReference>
<gene>
    <name evidence="9" type="ORF">AArc1_0240</name>
    <name evidence="10" type="ORF">AArcMg_0238</name>
</gene>
<feature type="transmembrane region" description="Helical" evidence="7">
    <location>
        <begin position="148"/>
        <end position="171"/>
    </location>
</feature>
<dbReference type="InterPro" id="IPR000515">
    <property type="entry name" value="MetI-like"/>
</dbReference>
<dbReference type="GO" id="GO:0055085">
    <property type="term" value="P:transmembrane transport"/>
    <property type="evidence" value="ECO:0007669"/>
    <property type="project" value="InterPro"/>
</dbReference>
<keyword evidence="11" id="KW-1185">Reference proteome</keyword>
<evidence type="ECO:0000256" key="3">
    <source>
        <dbReference type="ARBA" id="ARBA00022475"/>
    </source>
</evidence>
<keyword evidence="2 7" id="KW-0813">Transport</keyword>
<dbReference type="AlphaFoldDB" id="A0A346PAN9"/>
<evidence type="ECO:0000313" key="10">
    <source>
        <dbReference type="EMBL" id="AXR80261.1"/>
    </source>
</evidence>
<dbReference type="KEGG" id="nag:AArcMg_0238"/>
<reference evidence="11" key="2">
    <citation type="submission" date="2018-02" db="EMBL/GenBank/DDBJ databases">
        <title>Phenotypic and genomic properties of facultatively anaerobic sulfur-reducing natronoarchaea from hypersaline soda lakes.</title>
        <authorList>
            <person name="Sorokin D.Y."/>
            <person name="Kublanov I.V."/>
            <person name="Roman P."/>
            <person name="Sinninghe Damste J.S."/>
            <person name="Golyshin P.N."/>
            <person name="Rojo D."/>
            <person name="Ciordia S."/>
            <person name="Mena M.D.C."/>
            <person name="Ferrer M."/>
            <person name="Messina E."/>
            <person name="Smedile F."/>
            <person name="La Spada G."/>
            <person name="La Cono V."/>
            <person name="Yakimov M.M."/>
        </authorList>
    </citation>
    <scope>NUCLEOTIDE SEQUENCE [LARGE SCALE GENOMIC DNA]</scope>
    <source>
        <strain evidence="11">AArc-Mg</strain>
    </source>
</reference>
<evidence type="ECO:0000313" key="12">
    <source>
        <dbReference type="Proteomes" id="UP000258707"/>
    </source>
</evidence>
<feature type="domain" description="ABC transmembrane type-1" evidence="8">
    <location>
        <begin position="86"/>
        <end position="278"/>
    </location>
</feature>
<evidence type="ECO:0000313" key="9">
    <source>
        <dbReference type="EMBL" id="AXR76584.1"/>
    </source>
</evidence>
<reference evidence="9" key="3">
    <citation type="journal article" date="2019" name="Int. J. Syst. Evol. Microbiol.">
        <title>Natronolimnobius sulfurireducens sp. nov. and Halalkaliarchaeum desulfuricum gen. nov., sp. nov., the first sulfur-respiring alkaliphilic haloarchaea from hypersaline alkaline lakes.</title>
        <authorList>
            <person name="Sorokin D.Y."/>
            <person name="Yakimov M."/>
            <person name="Messina E."/>
            <person name="Merkel A.Y."/>
            <person name="Bale N.J."/>
            <person name="Sinninghe Damste J.S."/>
        </authorList>
    </citation>
    <scope>NUCLEOTIDE SEQUENCE</scope>
    <source>
        <strain evidence="10">AArc-Mg</strain>
        <strain evidence="9">AArc1</strain>
    </source>
</reference>
<proteinExistence type="inferred from homology"/>
<name>A0A346PAN9_9EURY</name>
<feature type="transmembrane region" description="Helical" evidence="7">
    <location>
        <begin position="255"/>
        <end position="278"/>
    </location>
</feature>
<evidence type="ECO:0000256" key="1">
    <source>
        <dbReference type="ARBA" id="ARBA00004651"/>
    </source>
</evidence>
<dbReference type="Gene3D" id="1.10.3720.10">
    <property type="entry name" value="MetI-like"/>
    <property type="match status" value="1"/>
</dbReference>
<keyword evidence="3" id="KW-1003">Cell membrane</keyword>
<reference evidence="12" key="1">
    <citation type="submission" date="2017-10" db="EMBL/GenBank/DDBJ databases">
        <title>Phenotypic and genomic properties of facultatively anaerobic sulfur-reducing natronoarchaea from hypersaline soda lakes.</title>
        <authorList>
            <person name="Sorokin D.Y."/>
            <person name="Kublanov I.V."/>
            <person name="Roman P."/>
            <person name="Sinninghe Damste J.S."/>
            <person name="Golyshin P.N."/>
            <person name="Rojo D."/>
            <person name="Ciordia S."/>
            <person name="Mena Md.C."/>
            <person name="Ferrer M."/>
            <person name="Messina E."/>
            <person name="Smedile F."/>
            <person name="La Spada G."/>
            <person name="La Cono V."/>
            <person name="Yakimov M.M."/>
        </authorList>
    </citation>
    <scope>NUCLEOTIDE SEQUENCE [LARGE SCALE GENOMIC DNA]</scope>
    <source>
        <strain evidence="12">AArc1</strain>
    </source>
</reference>
<feature type="transmembrane region" description="Helical" evidence="7">
    <location>
        <begin position="196"/>
        <end position="221"/>
    </location>
</feature>
<feature type="transmembrane region" description="Helical" evidence="7">
    <location>
        <begin position="90"/>
        <end position="114"/>
    </location>
</feature>
<evidence type="ECO:0000256" key="6">
    <source>
        <dbReference type="ARBA" id="ARBA00023136"/>
    </source>
</evidence>
<dbReference type="GO" id="GO:0005886">
    <property type="term" value="C:plasma membrane"/>
    <property type="evidence" value="ECO:0007669"/>
    <property type="project" value="UniProtKB-SubCell"/>
</dbReference>
<dbReference type="CDD" id="cd06261">
    <property type="entry name" value="TM_PBP2"/>
    <property type="match status" value="1"/>
</dbReference>
<dbReference type="KEGG" id="nan:AArc1_0240"/>
<keyword evidence="6 7" id="KW-0472">Membrane</keyword>
<evidence type="ECO:0000313" key="11">
    <source>
        <dbReference type="Proteomes" id="UP000258613"/>
    </source>
</evidence>
<feature type="transmembrane region" description="Helical" evidence="7">
    <location>
        <begin position="26"/>
        <end position="49"/>
    </location>
</feature>
<evidence type="ECO:0000256" key="5">
    <source>
        <dbReference type="ARBA" id="ARBA00022989"/>
    </source>
</evidence>
<dbReference type="PANTHER" id="PTHR43744">
    <property type="entry name" value="ABC TRANSPORTER PERMEASE PROTEIN MG189-RELATED-RELATED"/>
    <property type="match status" value="1"/>
</dbReference>